<feature type="compositionally biased region" description="Polar residues" evidence="1">
    <location>
        <begin position="209"/>
        <end position="223"/>
    </location>
</feature>
<dbReference type="InterPro" id="IPR032675">
    <property type="entry name" value="LRR_dom_sf"/>
</dbReference>
<dbReference type="GeneID" id="106665513"/>
<dbReference type="EnsemblMetazoa" id="XM_014391970.2">
    <property type="protein sequence ID" value="XP_014247456.1"/>
    <property type="gene ID" value="LOC106665513"/>
</dbReference>
<dbReference type="SUPFAM" id="SSF52058">
    <property type="entry name" value="L domain-like"/>
    <property type="match status" value="1"/>
</dbReference>
<evidence type="ECO:0000256" key="1">
    <source>
        <dbReference type="SAM" id="MobiDB-lite"/>
    </source>
</evidence>
<evidence type="ECO:0000313" key="3">
    <source>
        <dbReference type="Proteomes" id="UP000494040"/>
    </source>
</evidence>
<proteinExistence type="predicted"/>
<keyword evidence="3" id="KW-1185">Reference proteome</keyword>
<feature type="region of interest" description="Disordered" evidence="1">
    <location>
        <begin position="200"/>
        <end position="223"/>
    </location>
</feature>
<dbReference type="Proteomes" id="UP000494040">
    <property type="component" value="Unassembled WGS sequence"/>
</dbReference>
<dbReference type="AlphaFoldDB" id="A0A8I6RPF7"/>
<reference evidence="2" key="1">
    <citation type="submission" date="2022-01" db="UniProtKB">
        <authorList>
            <consortium name="EnsemblMetazoa"/>
        </authorList>
    </citation>
    <scope>IDENTIFICATION</scope>
</reference>
<evidence type="ECO:0000313" key="2">
    <source>
        <dbReference type="EnsemblMetazoa" id="XP_014247456.1"/>
    </source>
</evidence>
<dbReference type="Gene3D" id="3.80.10.10">
    <property type="entry name" value="Ribonuclease Inhibitor"/>
    <property type="match status" value="1"/>
</dbReference>
<dbReference type="RefSeq" id="XP_014247456.1">
    <property type="nucleotide sequence ID" value="XM_014391970.2"/>
</dbReference>
<name>A0A8I6RPF7_CIMLE</name>
<protein>
    <recommendedName>
        <fullName evidence="4">Leucine-rich melanocyte differentiation-associated protein</fullName>
    </recommendedName>
</protein>
<dbReference type="KEGG" id="clec:106665513"/>
<dbReference type="OrthoDB" id="272149at2759"/>
<dbReference type="OMA" id="KNPACPN"/>
<dbReference type="FunFam" id="3.80.10.10:FF:000695">
    <property type="entry name" value="leucine-rich melanocyte differentiation-associated protein"/>
    <property type="match status" value="1"/>
</dbReference>
<dbReference type="Pfam" id="PF14580">
    <property type="entry name" value="LRR_9"/>
    <property type="match status" value="1"/>
</dbReference>
<organism evidence="2 3">
    <name type="scientific">Cimex lectularius</name>
    <name type="common">Bed bug</name>
    <name type="synonym">Acanthia lectularia</name>
    <dbReference type="NCBI Taxonomy" id="79782"/>
    <lineage>
        <taxon>Eukaryota</taxon>
        <taxon>Metazoa</taxon>
        <taxon>Ecdysozoa</taxon>
        <taxon>Arthropoda</taxon>
        <taxon>Hexapoda</taxon>
        <taxon>Insecta</taxon>
        <taxon>Pterygota</taxon>
        <taxon>Neoptera</taxon>
        <taxon>Paraneoptera</taxon>
        <taxon>Hemiptera</taxon>
        <taxon>Heteroptera</taxon>
        <taxon>Panheteroptera</taxon>
        <taxon>Cimicomorpha</taxon>
        <taxon>Cimicidae</taxon>
        <taxon>Cimex</taxon>
    </lineage>
</organism>
<sequence length="223" mass="25454">MSIINFKDGCLNYVSQGAEKIPITLQRMYGQKAFSLDISYNSLRSLTGLSEFLNLEVLVLDNNQLGDDIEFPPLPTLHTLSINNNQLTDLQSFLVKVKENLTTLRHLSLLGNPACPSPVSHNDKDDDDYQRYRHYTLYHMPNLSFLDSRLVNKDERSEGIIRGRYMNIAHPQPDQGMVSPQLKRKYTPLPKSTLTSKGTYGKWTKKYSGKNSEGNKFIKNNQL</sequence>
<dbReference type="InterPro" id="IPR043313">
    <property type="entry name" value="LRMDA"/>
</dbReference>
<dbReference type="PANTHER" id="PTHR46282">
    <property type="entry name" value="LEUCINE-RICH MELANOCYTE DIFFERENTIATION-ASSOCIATED PROTEIN"/>
    <property type="match status" value="1"/>
</dbReference>
<accession>A0A8I6RPF7</accession>
<dbReference type="PANTHER" id="PTHR46282:SF2">
    <property type="entry name" value="LEUCINE-RICH MELANOCYTE DIFFERENTIATION-ASSOCIATED PROTEIN"/>
    <property type="match status" value="1"/>
</dbReference>
<evidence type="ECO:0008006" key="4">
    <source>
        <dbReference type="Google" id="ProtNLM"/>
    </source>
</evidence>